<dbReference type="Proteomes" id="UP000316806">
    <property type="component" value="Chromosome"/>
</dbReference>
<feature type="compositionally biased region" description="Pro residues" evidence="1">
    <location>
        <begin position="83"/>
        <end position="100"/>
    </location>
</feature>
<keyword evidence="2" id="KW-0472">Membrane</keyword>
<keyword evidence="2" id="KW-1133">Transmembrane helix</keyword>
<feature type="transmembrane region" description="Helical" evidence="2">
    <location>
        <begin position="107"/>
        <end position="128"/>
    </location>
</feature>
<dbReference type="EMBL" id="CP040916">
    <property type="protein sequence ID" value="QDQ11555.1"/>
    <property type="molecule type" value="Genomic_DNA"/>
</dbReference>
<dbReference type="RefSeq" id="WP_144003448.1">
    <property type="nucleotide sequence ID" value="NZ_CP040916.1"/>
</dbReference>
<evidence type="ECO:0000256" key="2">
    <source>
        <dbReference type="SAM" id="Phobius"/>
    </source>
</evidence>
<name>A0A516R7E6_STRST</name>
<accession>A0A516R7E6</accession>
<feature type="region of interest" description="Disordered" evidence="1">
    <location>
        <begin position="1"/>
        <end position="104"/>
    </location>
</feature>
<gene>
    <name evidence="3" type="ORF">FH965_14035</name>
</gene>
<feature type="compositionally biased region" description="Pro residues" evidence="1">
    <location>
        <begin position="25"/>
        <end position="65"/>
    </location>
</feature>
<organism evidence="3 4">
    <name type="scientific">Streptomyces spectabilis</name>
    <dbReference type="NCBI Taxonomy" id="68270"/>
    <lineage>
        <taxon>Bacteria</taxon>
        <taxon>Bacillati</taxon>
        <taxon>Actinomycetota</taxon>
        <taxon>Actinomycetes</taxon>
        <taxon>Kitasatosporales</taxon>
        <taxon>Streptomycetaceae</taxon>
        <taxon>Streptomyces</taxon>
    </lineage>
</organism>
<evidence type="ECO:0000313" key="3">
    <source>
        <dbReference type="EMBL" id="QDQ11555.1"/>
    </source>
</evidence>
<protein>
    <submittedName>
        <fullName evidence="3">Uncharacterized protein</fullName>
    </submittedName>
</protein>
<dbReference type="AlphaFoldDB" id="A0A516R7E6"/>
<keyword evidence="2" id="KW-0812">Transmembrane</keyword>
<proteinExistence type="predicted"/>
<sequence>MSYNQPGPYGDQQPQQPGPYGGGQPPQPGPYGGQPPQPPYGQPPQAPPPGYGYPQQPPQGVPPQQAPYGQPQAPYGQPQAPYGQPPQAPYGQVPPPPPPSGGGGRKAGLIIGAVAVVAAIAVGGYFVLGGDDGGSGSVSDDGPHKLVSPASVGEYQKDVSSGSSGGPLGDADKEDAAEIGIKNAVQEKADYKSGSGLKTKGLNVVGMWGEISDPEKTVDKAFDKMHEETGKDSSSGGEKEEVTWQGSPESVSPDGLDNALMKCQRVKVAQSGKSLEIPICAWADRSTAGIVTATDAAAFISGGEGKSTDDVADLAAKYRDAARVKK</sequence>
<feature type="compositionally biased region" description="Basic and acidic residues" evidence="1">
    <location>
        <begin position="226"/>
        <end position="242"/>
    </location>
</feature>
<reference evidence="3 4" key="1">
    <citation type="journal article" date="2019" name="J. Ind. Microbiol. Biotechnol.">
        <title>The complete genomic sequence of Streptomyces spectabilis NRRL-2792 and identification of secondary metabolite biosynthetic gene clusters.</title>
        <authorList>
            <person name="Sinha A."/>
            <person name="Phillips-Salemka S."/>
            <person name="Niraula T.A."/>
            <person name="Short K.A."/>
            <person name="Niraula N.P."/>
        </authorList>
    </citation>
    <scope>NUCLEOTIDE SEQUENCE [LARGE SCALE GENOMIC DNA]</scope>
    <source>
        <strain evidence="3 4">NRRL 2792</strain>
    </source>
</reference>
<evidence type="ECO:0000313" key="4">
    <source>
        <dbReference type="Proteomes" id="UP000316806"/>
    </source>
</evidence>
<feature type="region of interest" description="Disordered" evidence="1">
    <location>
        <begin position="226"/>
        <end position="253"/>
    </location>
</feature>
<feature type="compositionally biased region" description="Low complexity" evidence="1">
    <location>
        <begin position="1"/>
        <end position="15"/>
    </location>
</feature>
<feature type="compositionally biased region" description="Low complexity" evidence="1">
    <location>
        <begin position="66"/>
        <end position="82"/>
    </location>
</feature>
<evidence type="ECO:0000256" key="1">
    <source>
        <dbReference type="SAM" id="MobiDB-lite"/>
    </source>
</evidence>
<feature type="region of interest" description="Disordered" evidence="1">
    <location>
        <begin position="135"/>
        <end position="173"/>
    </location>
</feature>